<dbReference type="GO" id="GO:0008191">
    <property type="term" value="F:metalloendopeptidase inhibitor activity"/>
    <property type="evidence" value="ECO:0007669"/>
    <property type="project" value="InterPro"/>
</dbReference>
<evidence type="ECO:0000313" key="4">
    <source>
        <dbReference type="WBParaSite" id="ACRNAN_Path_569.g2133.t1"/>
    </source>
</evidence>
<dbReference type="WBParaSite" id="ACRNAN_Path_569.g2133.t1">
    <property type="protein sequence ID" value="ACRNAN_Path_569.g2133.t1"/>
    <property type="gene ID" value="ACRNAN_Path_569.g2133"/>
</dbReference>
<dbReference type="GO" id="GO:0005576">
    <property type="term" value="C:extracellular region"/>
    <property type="evidence" value="ECO:0007669"/>
    <property type="project" value="UniProtKB-SubCell"/>
</dbReference>
<evidence type="ECO:0000256" key="1">
    <source>
        <dbReference type="ARBA" id="ARBA00004613"/>
    </source>
</evidence>
<comment type="subcellular location">
    <subcellularLocation>
        <location evidence="1">Secreted</location>
    </subcellularLocation>
</comment>
<proteinExistence type="predicted"/>
<accession>A0A914C8E2</accession>
<dbReference type="InterPro" id="IPR001820">
    <property type="entry name" value="TIMP"/>
</dbReference>
<dbReference type="SUPFAM" id="SSF50242">
    <property type="entry name" value="TIMP-like"/>
    <property type="match status" value="1"/>
</dbReference>
<organism evidence="3 4">
    <name type="scientific">Acrobeloides nanus</name>
    <dbReference type="NCBI Taxonomy" id="290746"/>
    <lineage>
        <taxon>Eukaryota</taxon>
        <taxon>Metazoa</taxon>
        <taxon>Ecdysozoa</taxon>
        <taxon>Nematoda</taxon>
        <taxon>Chromadorea</taxon>
        <taxon>Rhabditida</taxon>
        <taxon>Tylenchina</taxon>
        <taxon>Cephalobomorpha</taxon>
        <taxon>Cephaloboidea</taxon>
        <taxon>Cephalobidae</taxon>
        <taxon>Acrobeloides</taxon>
    </lineage>
</organism>
<evidence type="ECO:0000256" key="2">
    <source>
        <dbReference type="ARBA" id="ARBA00022525"/>
    </source>
</evidence>
<dbReference type="InterPro" id="IPR008993">
    <property type="entry name" value="TIMP-like_OB-fold"/>
</dbReference>
<dbReference type="Pfam" id="PF00965">
    <property type="entry name" value="TIMP"/>
    <property type="match status" value="1"/>
</dbReference>
<sequence length="150" mass="17400">MTFIVERIGVNFYDVKKSIESYILSGLFSKRIELFKDPKGIMFTARRLFSMSETIFTPSQSSICGISMEINKEYLLAGRTVNESMLMLVSVCDQFTEFGEPEPMNQCLVPLPEDRSRKSDIFAQLLEWERISEGLKEQLRRKSLEPCFNF</sequence>
<dbReference type="AlphaFoldDB" id="A0A914C8E2"/>
<keyword evidence="3" id="KW-1185">Reference proteome</keyword>
<protein>
    <submittedName>
        <fullName evidence="4">Uncharacterized protein</fullName>
    </submittedName>
</protein>
<dbReference type="Gene3D" id="2.40.50.120">
    <property type="match status" value="1"/>
</dbReference>
<reference evidence="4" key="1">
    <citation type="submission" date="2022-11" db="UniProtKB">
        <authorList>
            <consortium name="WormBaseParasite"/>
        </authorList>
    </citation>
    <scope>IDENTIFICATION</scope>
</reference>
<evidence type="ECO:0000313" key="3">
    <source>
        <dbReference type="Proteomes" id="UP000887540"/>
    </source>
</evidence>
<name>A0A914C8E2_9BILA</name>
<keyword evidence="2" id="KW-0964">Secreted</keyword>
<dbReference type="Proteomes" id="UP000887540">
    <property type="component" value="Unplaced"/>
</dbReference>